<dbReference type="SMART" id="SM00493">
    <property type="entry name" value="TOPRIM"/>
    <property type="match status" value="1"/>
</dbReference>
<dbReference type="CDD" id="cd00186">
    <property type="entry name" value="TOP1Ac"/>
    <property type="match status" value="1"/>
</dbReference>
<feature type="region of interest" description="Disordered" evidence="10">
    <location>
        <begin position="789"/>
        <end position="813"/>
    </location>
</feature>
<dbReference type="EMBL" id="WHJE01000076">
    <property type="protein sequence ID" value="KAE8763375.1"/>
    <property type="molecule type" value="Genomic_DNA"/>
</dbReference>
<feature type="region of interest" description="Disordered" evidence="10">
    <location>
        <begin position="27"/>
        <end position="50"/>
    </location>
</feature>
<proteinExistence type="inferred from homology"/>
<dbReference type="PROSITE" id="PS50880">
    <property type="entry name" value="TOPRIM"/>
    <property type="match status" value="1"/>
</dbReference>
<dbReference type="GO" id="GO:0003917">
    <property type="term" value="F:DNA topoisomerase type I (single strand cut, ATP-independent) activity"/>
    <property type="evidence" value="ECO:0007669"/>
    <property type="project" value="UniProtKB-UniRule"/>
</dbReference>
<dbReference type="GO" id="GO:0003677">
    <property type="term" value="F:DNA binding"/>
    <property type="evidence" value="ECO:0007669"/>
    <property type="project" value="UniProtKB-KW"/>
</dbReference>
<feature type="compositionally biased region" description="Low complexity" evidence="10">
    <location>
        <begin position="981"/>
        <end position="994"/>
    </location>
</feature>
<evidence type="ECO:0000259" key="12">
    <source>
        <dbReference type="PROSITE" id="PS52039"/>
    </source>
</evidence>
<dbReference type="InterPro" id="IPR023405">
    <property type="entry name" value="Topo_IA_core_domain"/>
</dbReference>
<dbReference type="InterPro" id="IPR013497">
    <property type="entry name" value="Topo_IA_cen"/>
</dbReference>
<name>A0A7J5ULW9_9MICO</name>
<feature type="site" description="Interaction with DNA" evidence="8">
    <location>
        <position position="233"/>
    </location>
</feature>
<evidence type="ECO:0000256" key="4">
    <source>
        <dbReference type="ARBA" id="ARBA00022842"/>
    </source>
</evidence>
<evidence type="ECO:0000313" key="14">
    <source>
        <dbReference type="Proteomes" id="UP000451860"/>
    </source>
</evidence>
<evidence type="ECO:0000256" key="3">
    <source>
        <dbReference type="ARBA" id="ARBA00022723"/>
    </source>
</evidence>
<dbReference type="InterPro" id="IPR003601">
    <property type="entry name" value="Topo_IA_2"/>
</dbReference>
<keyword evidence="14" id="KW-1185">Reference proteome</keyword>
<keyword evidence="5 8" id="KW-0799">Topoisomerase</keyword>
<dbReference type="PROSITE" id="PS52039">
    <property type="entry name" value="TOPO_IA_2"/>
    <property type="match status" value="1"/>
</dbReference>
<dbReference type="SMART" id="SM00437">
    <property type="entry name" value="TOP1Ac"/>
    <property type="match status" value="1"/>
</dbReference>
<keyword evidence="9" id="KW-0175">Coiled coil</keyword>
<gene>
    <name evidence="8 13" type="primary">topA</name>
    <name evidence="13" type="ORF">GB883_14405</name>
</gene>
<dbReference type="InterPro" id="IPR013826">
    <property type="entry name" value="Topo_IA_cen_sub3"/>
</dbReference>
<dbReference type="InterPro" id="IPR000380">
    <property type="entry name" value="Topo_IA"/>
</dbReference>
<dbReference type="Gene3D" id="1.10.460.10">
    <property type="entry name" value="Topoisomerase I, domain 2"/>
    <property type="match status" value="1"/>
</dbReference>
<comment type="caution">
    <text evidence="13">The sequence shown here is derived from an EMBL/GenBank/DDBJ whole genome shotgun (WGS) entry which is preliminary data.</text>
</comment>
<dbReference type="Gene3D" id="2.70.20.10">
    <property type="entry name" value="Topoisomerase I, domain 3"/>
    <property type="match status" value="1"/>
</dbReference>
<dbReference type="PROSITE" id="PS00396">
    <property type="entry name" value="TOPO_IA_1"/>
    <property type="match status" value="1"/>
</dbReference>
<feature type="compositionally biased region" description="Low complexity" evidence="10">
    <location>
        <begin position="36"/>
        <end position="48"/>
    </location>
</feature>
<dbReference type="InterPro" id="IPR003602">
    <property type="entry name" value="Topo_IA_DNA-bd_dom"/>
</dbReference>
<dbReference type="HAMAP" id="MF_00952">
    <property type="entry name" value="Topoisom_1_prok"/>
    <property type="match status" value="1"/>
</dbReference>
<feature type="region of interest" description="Interaction with DNA" evidence="8">
    <location>
        <begin position="257"/>
        <end position="262"/>
    </location>
</feature>
<evidence type="ECO:0000256" key="8">
    <source>
        <dbReference type="HAMAP-Rule" id="MF_00952"/>
    </source>
</evidence>
<evidence type="ECO:0000256" key="9">
    <source>
        <dbReference type="SAM" id="Coils"/>
    </source>
</evidence>
<comment type="subunit">
    <text evidence="8">Monomer.</text>
</comment>
<organism evidence="13 14">
    <name type="scientific">Georgenia thermotolerans</name>
    <dbReference type="NCBI Taxonomy" id="527326"/>
    <lineage>
        <taxon>Bacteria</taxon>
        <taxon>Bacillati</taxon>
        <taxon>Actinomycetota</taxon>
        <taxon>Actinomycetes</taxon>
        <taxon>Micrococcales</taxon>
        <taxon>Bogoriellaceae</taxon>
        <taxon>Georgenia</taxon>
    </lineage>
</organism>
<feature type="domain" description="Toprim" evidence="11">
    <location>
        <begin position="85"/>
        <end position="208"/>
    </location>
</feature>
<feature type="active site" description="O-(5'-phospho-DNA)-tyrosine intermediate" evidence="8">
    <location>
        <position position="408"/>
    </location>
</feature>
<feature type="compositionally biased region" description="Basic and acidic residues" evidence="10">
    <location>
        <begin position="953"/>
        <end position="963"/>
    </location>
</feature>
<dbReference type="AlphaFoldDB" id="A0A7J5ULW9"/>
<evidence type="ECO:0000256" key="7">
    <source>
        <dbReference type="ARBA" id="ARBA00023235"/>
    </source>
</evidence>
<accession>A0A7J5ULW9</accession>
<dbReference type="Pfam" id="PF01751">
    <property type="entry name" value="Toprim"/>
    <property type="match status" value="1"/>
</dbReference>
<feature type="site" description="Interaction with DNA" evidence="8">
    <location>
        <position position="237"/>
    </location>
</feature>
<dbReference type="PANTHER" id="PTHR42785:SF1">
    <property type="entry name" value="DNA TOPOISOMERASE"/>
    <property type="match status" value="1"/>
</dbReference>
<comment type="function">
    <text evidence="8">Releases the supercoiling and torsional tension of DNA, which is introduced during the DNA replication and transcription, by transiently cleaving and rejoining one strand of the DNA duplex. Introduces a single-strand break via transesterification at a target site in duplex DNA. The scissile phosphodiester is attacked by the catalytic tyrosine of the enzyme, resulting in the formation of a DNA-(5'-phosphotyrosyl)-enzyme intermediate and the expulsion of a 3'-OH DNA strand. The free DNA strand then undergoes passage around the unbroken strand, thus removing DNA supercoils. Finally, in the religation step, the DNA 3'-OH attacks the covalent intermediate to expel the active-site tyrosine and restore the DNA phosphodiester backbone.</text>
</comment>
<evidence type="ECO:0000256" key="1">
    <source>
        <dbReference type="ARBA" id="ARBA00000213"/>
    </source>
</evidence>
<dbReference type="GO" id="GO:0046872">
    <property type="term" value="F:metal ion binding"/>
    <property type="evidence" value="ECO:0007669"/>
    <property type="project" value="UniProtKB-KW"/>
</dbReference>
<feature type="region of interest" description="Disordered" evidence="10">
    <location>
        <begin position="896"/>
        <end position="994"/>
    </location>
</feature>
<keyword evidence="4" id="KW-0460">Magnesium</keyword>
<dbReference type="InterPro" id="IPR005733">
    <property type="entry name" value="TopoI_bac-type"/>
</dbReference>
<feature type="coiled-coil region" evidence="9">
    <location>
        <begin position="336"/>
        <end position="363"/>
    </location>
</feature>
<dbReference type="Gene3D" id="3.40.50.140">
    <property type="match status" value="1"/>
</dbReference>
<dbReference type="InterPro" id="IPR034149">
    <property type="entry name" value="TOPRIM_TopoI"/>
</dbReference>
<protein>
    <recommendedName>
        <fullName evidence="8">DNA topoisomerase 1</fullName>
        <ecNumber evidence="8">5.6.2.1</ecNumber>
    </recommendedName>
    <alternativeName>
        <fullName evidence="8">DNA topoisomerase I</fullName>
    </alternativeName>
</protein>
<feature type="site" description="Interaction with DNA" evidence="8">
    <location>
        <position position="614"/>
    </location>
</feature>
<dbReference type="Gene3D" id="1.10.290.10">
    <property type="entry name" value="Topoisomerase I, domain 4"/>
    <property type="match status" value="1"/>
</dbReference>
<dbReference type="PRINTS" id="PR00417">
    <property type="entry name" value="PRTPISMRASEI"/>
</dbReference>
<dbReference type="Pfam" id="PF13368">
    <property type="entry name" value="Toprim_C_rpt"/>
    <property type="match status" value="4"/>
</dbReference>
<dbReference type="InterPro" id="IPR013824">
    <property type="entry name" value="Topo_IA_cen_sub1"/>
</dbReference>
<feature type="domain" description="Topo IA-type catalytic" evidence="12">
    <location>
        <begin position="223"/>
        <end position="682"/>
    </location>
</feature>
<dbReference type="GO" id="GO:0006265">
    <property type="term" value="P:DNA topological change"/>
    <property type="evidence" value="ECO:0007669"/>
    <property type="project" value="UniProtKB-UniRule"/>
</dbReference>
<comment type="similarity">
    <text evidence="2 8">Belongs to the type IA topoisomerase family.</text>
</comment>
<dbReference type="SMART" id="SM00436">
    <property type="entry name" value="TOP1Bc"/>
    <property type="match status" value="1"/>
</dbReference>
<keyword evidence="7 8" id="KW-0413">Isomerase</keyword>
<feature type="site" description="Interaction with DNA" evidence="8">
    <location>
        <position position="234"/>
    </location>
</feature>
<feature type="compositionally biased region" description="Basic residues" evidence="10">
    <location>
        <begin position="964"/>
        <end position="980"/>
    </location>
</feature>
<dbReference type="OrthoDB" id="9804262at2"/>
<dbReference type="Pfam" id="PF01131">
    <property type="entry name" value="Topoisom_bac"/>
    <property type="match status" value="1"/>
</dbReference>
<dbReference type="CDD" id="cd03363">
    <property type="entry name" value="TOPRIM_TopoIA_TopoI"/>
    <property type="match status" value="1"/>
</dbReference>
<evidence type="ECO:0000256" key="6">
    <source>
        <dbReference type="ARBA" id="ARBA00023125"/>
    </source>
</evidence>
<dbReference type="Proteomes" id="UP000451860">
    <property type="component" value="Unassembled WGS sequence"/>
</dbReference>
<reference evidence="13 14" key="1">
    <citation type="submission" date="2019-10" db="EMBL/GenBank/DDBJ databases">
        <title>Georgenia wutianyii sp. nov. and Georgenia yuyongxinii sp. nov. isolated from plateau pika (Ochotona curzoniae) in the Qinghai-Tibet plateau of China.</title>
        <authorList>
            <person name="Tian Z."/>
        </authorList>
    </citation>
    <scope>NUCLEOTIDE SEQUENCE [LARGE SCALE GENOMIC DNA]</scope>
    <source>
        <strain evidence="13 14">DSM 21501</strain>
    </source>
</reference>
<evidence type="ECO:0000313" key="13">
    <source>
        <dbReference type="EMBL" id="KAE8763375.1"/>
    </source>
</evidence>
<keyword evidence="6 8" id="KW-0238">DNA-binding</keyword>
<comment type="catalytic activity">
    <reaction evidence="1 8">
        <text>ATP-independent breakage of single-stranded DNA, followed by passage and rejoining.</text>
        <dbReference type="EC" id="5.6.2.1"/>
    </reaction>
</comment>
<dbReference type="InterPro" id="IPR006171">
    <property type="entry name" value="TOPRIM_dom"/>
</dbReference>
<dbReference type="NCBIfam" id="TIGR01051">
    <property type="entry name" value="topA_bact"/>
    <property type="match status" value="1"/>
</dbReference>
<feature type="site" description="Interaction with DNA" evidence="8">
    <location>
        <position position="410"/>
    </location>
</feature>
<dbReference type="InterPro" id="IPR028612">
    <property type="entry name" value="Topoisom_1_IA"/>
</dbReference>
<dbReference type="InterPro" id="IPR013825">
    <property type="entry name" value="Topo_IA_cen_sub2"/>
</dbReference>
<evidence type="ECO:0000256" key="2">
    <source>
        <dbReference type="ARBA" id="ARBA00009446"/>
    </source>
</evidence>
<feature type="site" description="Interaction with DNA" evidence="8">
    <location>
        <position position="115"/>
    </location>
</feature>
<evidence type="ECO:0000256" key="10">
    <source>
        <dbReference type="SAM" id="MobiDB-lite"/>
    </source>
</evidence>
<dbReference type="InterPro" id="IPR025589">
    <property type="entry name" value="Toprim_C_rpt"/>
</dbReference>
<feature type="site" description="Interaction with DNA" evidence="8">
    <location>
        <position position="242"/>
    </location>
</feature>
<dbReference type="SUPFAM" id="SSF56712">
    <property type="entry name" value="Prokaryotic type I DNA topoisomerase"/>
    <property type="match status" value="1"/>
</dbReference>
<sequence length="994" mass="108361">MVGRAWACWRSSASPPAPCCSWAPGRAVEARGQSGPSSRSSPSTPPTRVHAAPVGATLYRRHETPGPDGRPTPTEVRYVRVTSSRKLVIVESPAKARTIGGYLGPDFEVEASVGHIRDLPQPSELPPEMKKGPYGKFAVDVEGDFDPYYVVDSDKKKKVTELKRALKDADELYLATDEDREGEAIAWHLLDVLKPKVPVKRMVFHEITKEAISRALENTRELDTRLVDAQETRRILDRLVGYEVSPLLWRKIKPGISAGRVQSVATRMVVERERERMAFRSASYWDVKGTFTGGPEDDRGQFVARLTTLDGHRVATGRDFGDDGLLKSAAGKAGVVHLHQAEAAALAAALERAEARVVSMETKPYTRRPAAPFTTSTLQQEASRKLRMSARETMRTAQGLYENGYITYMRTDSPVLSGQAIAAARRQAAELYGPEFVPDKPRLYGAKAKGAQEAHEAIRPAGDSFRTPAQVANQLSGAQFRLYELIWKRTVASQMADARGSTATVRLAATAALEDGARRAELSASGTVITFRGFLAAYEEGRDADRYEGGAEKETRLPVLTEGDPVDTDAVTAEGHETTPPPRYTEASLVKALEERGIGRPSTYAATISTITDRGYVDRRGQALVPTWLAFSVVRLLEDNLPRLVDYDFTAEMEDDLDRIASGAQDRVDWLSRFYRGDAATENPGLKELVDGLGDIDARAVNSIEIGDGITLRVGRYGPYLTALGENGEERRASVPDDVAPDELTVEKARELLERQSDDGRELGTDPATGHAIVARVGRFGPYVTEVLPEEDDDAAPAAAADGKKPARKKAAKAKPRTASLFKSMQLETVTLEDALRLLSLPRVVGTDPDGVEITAQNGRYGPYLKRGTDSRSLATEDQIFDITLEEALAIYAQPKRGRGATAKPPLRELGEDPTSGKPVVVKDGRFGPYVTDGTTNATLRKDDDVETITPERGYELLAEKRAKGPAKKPARKTAAKKTTTKASTTKAKAAAKK</sequence>
<dbReference type="EC" id="5.6.2.1" evidence="8"/>
<keyword evidence="3" id="KW-0479">Metal-binding</keyword>
<feature type="site" description="Interaction with DNA" evidence="8">
    <location>
        <position position="249"/>
    </location>
</feature>
<dbReference type="InterPro" id="IPR023406">
    <property type="entry name" value="Topo_IA_AS"/>
</dbReference>
<evidence type="ECO:0000259" key="11">
    <source>
        <dbReference type="PROSITE" id="PS50880"/>
    </source>
</evidence>
<evidence type="ECO:0000256" key="5">
    <source>
        <dbReference type="ARBA" id="ARBA00023029"/>
    </source>
</evidence>
<dbReference type="PANTHER" id="PTHR42785">
    <property type="entry name" value="DNA TOPOISOMERASE, TYPE IA, CORE"/>
    <property type="match status" value="1"/>
</dbReference>